<reference evidence="2 3" key="1">
    <citation type="journal article" date="2016" name="Nat. Commun.">
        <title>Thousands of microbial genomes shed light on interconnected biogeochemical processes in an aquifer system.</title>
        <authorList>
            <person name="Anantharaman K."/>
            <person name="Brown C.T."/>
            <person name="Hug L.A."/>
            <person name="Sharon I."/>
            <person name="Castelle C.J."/>
            <person name="Probst A.J."/>
            <person name="Thomas B.C."/>
            <person name="Singh A."/>
            <person name="Wilkins M.J."/>
            <person name="Karaoz U."/>
            <person name="Brodie E.L."/>
            <person name="Williams K.H."/>
            <person name="Hubbard S.S."/>
            <person name="Banfield J.F."/>
        </authorList>
    </citation>
    <scope>NUCLEOTIDE SEQUENCE [LARGE SCALE GENOMIC DNA]</scope>
</reference>
<dbReference type="AlphaFoldDB" id="A0A1F6M8C5"/>
<feature type="domain" description="HTH arsR-type" evidence="1">
    <location>
        <begin position="1"/>
        <end position="93"/>
    </location>
</feature>
<evidence type="ECO:0000313" key="3">
    <source>
        <dbReference type="Proteomes" id="UP000176282"/>
    </source>
</evidence>
<organism evidence="2 3">
    <name type="scientific">Candidatus Magasanikbacteria bacterium RIFCSPHIGHO2_02_FULL_47_14</name>
    <dbReference type="NCBI Taxonomy" id="1798680"/>
    <lineage>
        <taxon>Bacteria</taxon>
        <taxon>Candidatus Magasanikiibacteriota</taxon>
    </lineage>
</organism>
<gene>
    <name evidence="2" type="ORF">A3J66_02510</name>
</gene>
<dbReference type="InterPro" id="IPR001845">
    <property type="entry name" value="HTH_ArsR_DNA-bd_dom"/>
</dbReference>
<proteinExistence type="predicted"/>
<dbReference type="InterPro" id="IPR036390">
    <property type="entry name" value="WH_DNA-bd_sf"/>
</dbReference>
<dbReference type="SMART" id="SM00418">
    <property type="entry name" value="HTH_ARSR"/>
    <property type="match status" value="1"/>
</dbReference>
<evidence type="ECO:0000313" key="2">
    <source>
        <dbReference type="EMBL" id="OGH67875.1"/>
    </source>
</evidence>
<dbReference type="InterPro" id="IPR011991">
    <property type="entry name" value="ArsR-like_HTH"/>
</dbReference>
<dbReference type="PROSITE" id="PS50987">
    <property type="entry name" value="HTH_ARSR_2"/>
    <property type="match status" value="1"/>
</dbReference>
<comment type="caution">
    <text evidence="2">The sequence shown here is derived from an EMBL/GenBank/DDBJ whole genome shotgun (WGS) entry which is preliminary data.</text>
</comment>
<dbReference type="PANTHER" id="PTHR34293">
    <property type="entry name" value="HTH-TYPE TRANSCRIPTIONAL REGULATOR TRMBL2"/>
    <property type="match status" value="1"/>
</dbReference>
<name>A0A1F6M8C5_9BACT</name>
<dbReference type="InterPro" id="IPR002831">
    <property type="entry name" value="Tscrpt_reg_TrmB_N"/>
</dbReference>
<dbReference type="CDD" id="cd00090">
    <property type="entry name" value="HTH_ARSR"/>
    <property type="match status" value="1"/>
</dbReference>
<dbReference type="Pfam" id="PF01978">
    <property type="entry name" value="TrmB"/>
    <property type="match status" value="1"/>
</dbReference>
<sequence length="269" mass="30283">MATSTDTLIAAGMEPVVAEIYLVLIQNGELTVPQILEKTTLSRASVYDALTLLVAQDYVGYRKQGRHAFYKPGHPNKLFELIEQKKRETALLEGEVKETVRSLTGAYNLASNKPGVRFFEGIDGIKEVLWDSLDTKGEIYTMGDLEHFIKYLGPINETYIAERKKRQIKKKAVTVDSPFSRKFLSNYDNTLTETRLVKDIPGLFSHTIIELYDDRVSYTTFTSESLTGLIIQDKHIYDYQKSIFDYLWTKTVPAQAATDGSSSVATSGV</sequence>
<evidence type="ECO:0000259" key="1">
    <source>
        <dbReference type="PROSITE" id="PS50987"/>
    </source>
</evidence>
<dbReference type="PANTHER" id="PTHR34293:SF1">
    <property type="entry name" value="HTH-TYPE TRANSCRIPTIONAL REGULATOR TRMBL2"/>
    <property type="match status" value="1"/>
</dbReference>
<dbReference type="EMBL" id="MFQB01000022">
    <property type="protein sequence ID" value="OGH67875.1"/>
    <property type="molecule type" value="Genomic_DNA"/>
</dbReference>
<dbReference type="Proteomes" id="UP000176282">
    <property type="component" value="Unassembled WGS sequence"/>
</dbReference>
<dbReference type="STRING" id="1798680.A3J66_02510"/>
<accession>A0A1F6M8C5</accession>
<dbReference type="InterPro" id="IPR036388">
    <property type="entry name" value="WH-like_DNA-bd_sf"/>
</dbReference>
<dbReference type="GO" id="GO:0003700">
    <property type="term" value="F:DNA-binding transcription factor activity"/>
    <property type="evidence" value="ECO:0007669"/>
    <property type="project" value="InterPro"/>
</dbReference>
<dbReference type="SUPFAM" id="SSF46785">
    <property type="entry name" value="Winged helix' DNA-binding domain"/>
    <property type="match status" value="1"/>
</dbReference>
<dbReference type="InterPro" id="IPR051797">
    <property type="entry name" value="TrmB-like"/>
</dbReference>
<dbReference type="Gene3D" id="1.10.10.10">
    <property type="entry name" value="Winged helix-like DNA-binding domain superfamily/Winged helix DNA-binding domain"/>
    <property type="match status" value="1"/>
</dbReference>
<protein>
    <recommendedName>
        <fullName evidence="1">HTH arsR-type domain-containing protein</fullName>
    </recommendedName>
</protein>